<proteinExistence type="predicted"/>
<dbReference type="Proteomes" id="UP000245468">
    <property type="component" value="Chromosome"/>
</dbReference>
<dbReference type="PANTHER" id="PTHR33608">
    <property type="entry name" value="BLL2464 PROTEIN"/>
    <property type="match status" value="1"/>
</dbReference>
<dbReference type="SUPFAM" id="SSF53300">
    <property type="entry name" value="vWA-like"/>
    <property type="match status" value="1"/>
</dbReference>
<dbReference type="InterPro" id="IPR002881">
    <property type="entry name" value="DUF58"/>
</dbReference>
<accession>A0A2S2DZV4</accession>
<gene>
    <name evidence="2" type="ORF">HME7025_02446</name>
</gene>
<reference evidence="3" key="1">
    <citation type="submission" date="2018-05" db="EMBL/GenBank/DDBJ databases">
        <title>Pseudarcicella sp. HME7025 Genome sequencing and assembly.</title>
        <authorList>
            <person name="Kim H."/>
            <person name="Kang H."/>
            <person name="Joh K."/>
        </authorList>
    </citation>
    <scope>NUCLEOTIDE SEQUENCE [LARGE SCALE GENOMIC DNA]</scope>
    <source>
        <strain evidence="3">HME7025</strain>
    </source>
</reference>
<sequence>MDSDIHSFLSHVVQLEIRIRKAINTQMHGNFSSIFKGSGLEFSDLRQYHYGDDVRHIDWNTTAKGHGTFVKLFKEEKEQTVFFLLDVSASQQVGRNSQSKLKTLKEVAGVLSFSAMQEASHLGFCGFSDKNEKFMPPAMGKKHAYRVISELFKMEPENTGTDLKAALGFTLQVLKRRSLIFVLSDFIDENYHDLLRAMSQMHDLVVIQLVDKQEIKLPSLGIIPIFDPERKRTTWVNTSSKFFKNLQREQGSHRAEELKKLCKQWQADYISIRAGEDFVPTLVKLFTIRK</sequence>
<name>A0A2S2DZV4_9BACT</name>
<dbReference type="Gene3D" id="3.40.50.410">
    <property type="entry name" value="von Willebrand factor, type A domain"/>
    <property type="match status" value="1"/>
</dbReference>
<evidence type="ECO:0000313" key="2">
    <source>
        <dbReference type="EMBL" id="AWL10287.1"/>
    </source>
</evidence>
<protein>
    <recommendedName>
        <fullName evidence="1">DUF58 domain-containing protein</fullName>
    </recommendedName>
</protein>
<dbReference type="Pfam" id="PF01882">
    <property type="entry name" value="DUF58"/>
    <property type="match status" value="1"/>
</dbReference>
<feature type="domain" description="DUF58" evidence="1">
    <location>
        <begin position="44"/>
        <end position="255"/>
    </location>
</feature>
<organism evidence="2 3">
    <name type="scientific">Aquirufa nivalisilvae</name>
    <dbReference type="NCBI Taxonomy" id="2516557"/>
    <lineage>
        <taxon>Bacteria</taxon>
        <taxon>Pseudomonadati</taxon>
        <taxon>Bacteroidota</taxon>
        <taxon>Cytophagia</taxon>
        <taxon>Cytophagales</taxon>
        <taxon>Flectobacillaceae</taxon>
        <taxon>Aquirufa</taxon>
    </lineage>
</organism>
<dbReference type="AlphaFoldDB" id="A0A2S2DZV4"/>
<keyword evidence="3" id="KW-1185">Reference proteome</keyword>
<dbReference type="EMBL" id="CP029346">
    <property type="protein sequence ID" value="AWL10287.1"/>
    <property type="molecule type" value="Genomic_DNA"/>
</dbReference>
<evidence type="ECO:0000259" key="1">
    <source>
        <dbReference type="Pfam" id="PF01882"/>
    </source>
</evidence>
<dbReference type="PANTHER" id="PTHR33608:SF6">
    <property type="entry name" value="BLL2464 PROTEIN"/>
    <property type="match status" value="1"/>
</dbReference>
<dbReference type="GO" id="GO:0016787">
    <property type="term" value="F:hydrolase activity"/>
    <property type="evidence" value="ECO:0007669"/>
    <property type="project" value="UniProtKB-KW"/>
</dbReference>
<dbReference type="InterPro" id="IPR036465">
    <property type="entry name" value="vWFA_dom_sf"/>
</dbReference>
<dbReference type="RefSeq" id="WP_193495335.1">
    <property type="nucleotide sequence ID" value="NZ_CP029346.1"/>
</dbReference>
<keyword evidence="2" id="KW-0378">Hydrolase</keyword>
<dbReference type="KEGG" id="psez:HME7025_02446"/>
<evidence type="ECO:0000313" key="3">
    <source>
        <dbReference type="Proteomes" id="UP000245468"/>
    </source>
</evidence>